<dbReference type="InterPro" id="IPR036058">
    <property type="entry name" value="Kazal_dom_sf"/>
</dbReference>
<dbReference type="InterPro" id="IPR002350">
    <property type="entry name" value="Kazal_dom"/>
</dbReference>
<dbReference type="AlphaFoldDB" id="A0A0G1PIX3"/>
<name>A0A0G1PIX3_9BACT</name>
<dbReference type="EMBL" id="LCMJ01000051">
    <property type="protein sequence ID" value="KKU32754.1"/>
    <property type="molecule type" value="Genomic_DNA"/>
</dbReference>
<evidence type="ECO:0000256" key="1">
    <source>
        <dbReference type="SAM" id="MobiDB-lite"/>
    </source>
</evidence>
<feature type="compositionally biased region" description="Pro residues" evidence="1">
    <location>
        <begin position="705"/>
        <end position="714"/>
    </location>
</feature>
<evidence type="ECO:0000313" key="4">
    <source>
        <dbReference type="Proteomes" id="UP000034067"/>
    </source>
</evidence>
<comment type="caution">
    <text evidence="3">The sequence shown here is derived from an EMBL/GenBank/DDBJ whole genome shotgun (WGS) entry which is preliminary data.</text>
</comment>
<feature type="region of interest" description="Disordered" evidence="1">
    <location>
        <begin position="699"/>
        <end position="750"/>
    </location>
</feature>
<feature type="compositionally biased region" description="Basic and acidic residues" evidence="1">
    <location>
        <begin position="560"/>
        <end position="573"/>
    </location>
</feature>
<dbReference type="CDD" id="cd00104">
    <property type="entry name" value="KAZAL_FS"/>
    <property type="match status" value="1"/>
</dbReference>
<reference evidence="3 4" key="1">
    <citation type="journal article" date="2015" name="Nature">
        <title>rRNA introns, odd ribosomes, and small enigmatic genomes across a large radiation of phyla.</title>
        <authorList>
            <person name="Brown C.T."/>
            <person name="Hug L.A."/>
            <person name="Thomas B.C."/>
            <person name="Sharon I."/>
            <person name="Castelle C.J."/>
            <person name="Singh A."/>
            <person name="Wilkins M.J."/>
            <person name="Williams K.H."/>
            <person name="Banfield J.F."/>
        </authorList>
    </citation>
    <scope>NUCLEOTIDE SEQUENCE [LARGE SCALE GENOMIC DNA]</scope>
</reference>
<evidence type="ECO:0000313" key="3">
    <source>
        <dbReference type="EMBL" id="KKU32754.1"/>
    </source>
</evidence>
<proteinExistence type="predicted"/>
<feature type="region of interest" description="Disordered" evidence="1">
    <location>
        <begin position="553"/>
        <end position="585"/>
    </location>
</feature>
<feature type="compositionally biased region" description="Pro residues" evidence="1">
    <location>
        <begin position="723"/>
        <end position="741"/>
    </location>
</feature>
<accession>A0A0G1PIX3</accession>
<gene>
    <name evidence="3" type="ORF">UX48_C0051G0005</name>
</gene>
<dbReference type="PROSITE" id="PS51465">
    <property type="entry name" value="KAZAL_2"/>
    <property type="match status" value="1"/>
</dbReference>
<dbReference type="Pfam" id="PF00050">
    <property type="entry name" value="Kazal_1"/>
    <property type="match status" value="1"/>
</dbReference>
<dbReference type="SMART" id="SM00280">
    <property type="entry name" value="KAZAL"/>
    <property type="match status" value="1"/>
</dbReference>
<protein>
    <recommendedName>
        <fullName evidence="2">Kazal-like domain-containing protein</fullName>
    </recommendedName>
</protein>
<dbReference type="Gene3D" id="3.30.60.30">
    <property type="match status" value="1"/>
</dbReference>
<feature type="domain" description="Kazal-like" evidence="2">
    <location>
        <begin position="660"/>
        <end position="696"/>
    </location>
</feature>
<evidence type="ECO:0000259" key="2">
    <source>
        <dbReference type="PROSITE" id="PS51465"/>
    </source>
</evidence>
<organism evidence="3 4">
    <name type="scientific">Candidatus Azambacteria bacterium GW2011_GWB1_46_27</name>
    <dbReference type="NCBI Taxonomy" id="1618617"/>
    <lineage>
        <taxon>Bacteria</taxon>
        <taxon>Candidatus Azamiibacteriota</taxon>
    </lineage>
</organism>
<dbReference type="SUPFAM" id="SSF100895">
    <property type="entry name" value="Kazal-type serine protease inhibitors"/>
    <property type="match status" value="1"/>
</dbReference>
<dbReference type="Proteomes" id="UP000034067">
    <property type="component" value="Unassembled WGS sequence"/>
</dbReference>
<sequence>MPRKKYFLFILIFGFMFLGFVGLSAAQEPTDIVFPVSELGNCANKDECKAYCDNPDNEESCVSFAEKHNLIPKEDIEKAKKIIGKTGPGGCRGEVACRAYCENPDHQDECLEFAERAGFFIEDVKVAAREVLKQGGPGGCRGEKDCRAYCDDPANIEQCLEFGKKHGLVSEKDANRARLVAQGGPGGCRNEKECRNYCEKPENQEACLAFAEEHNLIPKEELERAKKMMGKVGPGGCKGAECRNYCEKPENQEACLAFAEQEGLMPKEEIERAKNFIKLAQEPGPGGCKGAECRTYCEDPVHQEECFAFAKEHNLVSENEQERYKRGMELKKKMDESGGPGGCKSEKECRAYCGEPEHVEECIAFGTAHANIPQEEAMRMLKEFNRELGSREFRPEKELEKMEGEQFRKFEEFRQLENEFRGKPEVFGTLPSVGIKEEGVKKAQFIGPGGCSSPDECIKYCKEHREECFSFGPSGKPDVRPGEGGIPPGQEAPRLRTDFVKPVQIPPGASADEFGRCVSGIVSTFDKALLQANPEEYAHKKAEAAKECAEKLRGGFPGEPGERKEPIEPKEAPSLEVPGTGPRPGERTVCPAMPTVAECPKGQKKIVAFSSRECGTYYRCASEGEGTITAPPHEIPTQIPGVKPPAAPPTSIQPPAEGFCVTLYNPVCGTDNRTYSNECFAKLAKAGVQYKGECKTASGTILPPTQTPAPPPSEPLLQQPTTEPLPLPPPTEPALPPPPPSSFNNDIPSGQNLSFLEKAALRTANLAEAFLTLFR</sequence>